<accession>A0A4P2R027</accession>
<dbReference type="RefSeq" id="WP_129579119.1">
    <property type="nucleotide sequence ID" value="NZ_CP012672.1"/>
</dbReference>
<organism evidence="3 4">
    <name type="scientific">Sorangium cellulosum</name>
    <name type="common">Polyangium cellulosum</name>
    <dbReference type="NCBI Taxonomy" id="56"/>
    <lineage>
        <taxon>Bacteria</taxon>
        <taxon>Pseudomonadati</taxon>
        <taxon>Myxococcota</taxon>
        <taxon>Polyangia</taxon>
        <taxon>Polyangiales</taxon>
        <taxon>Polyangiaceae</taxon>
        <taxon>Sorangium</taxon>
    </lineage>
</organism>
<evidence type="ECO:0000313" key="3">
    <source>
        <dbReference type="EMBL" id="AUX36264.1"/>
    </source>
</evidence>
<protein>
    <recommendedName>
        <fullName evidence="2">PEGA domain-containing protein</fullName>
    </recommendedName>
</protein>
<evidence type="ECO:0000259" key="2">
    <source>
        <dbReference type="Pfam" id="PF08308"/>
    </source>
</evidence>
<proteinExistence type="predicted"/>
<dbReference type="PROSITE" id="PS51257">
    <property type="entry name" value="PROKAR_LIPOPROTEIN"/>
    <property type="match status" value="1"/>
</dbReference>
<dbReference type="Pfam" id="PF08308">
    <property type="entry name" value="PEGA"/>
    <property type="match status" value="1"/>
</dbReference>
<dbReference type="AlphaFoldDB" id="A0A4P2R027"/>
<feature type="signal peptide" evidence="1">
    <location>
        <begin position="1"/>
        <end position="17"/>
    </location>
</feature>
<evidence type="ECO:0000313" key="4">
    <source>
        <dbReference type="Proteomes" id="UP000295497"/>
    </source>
</evidence>
<dbReference type="InterPro" id="IPR013229">
    <property type="entry name" value="PEGA"/>
</dbReference>
<feature type="chain" id="PRO_5020960863" description="PEGA domain-containing protein" evidence="1">
    <location>
        <begin position="18"/>
        <end position="625"/>
    </location>
</feature>
<reference evidence="3 4" key="1">
    <citation type="submission" date="2015-09" db="EMBL/GenBank/DDBJ databases">
        <title>Sorangium comparison.</title>
        <authorList>
            <person name="Zaburannyi N."/>
            <person name="Bunk B."/>
            <person name="Overmann J."/>
            <person name="Mueller R."/>
        </authorList>
    </citation>
    <scope>NUCLEOTIDE SEQUENCE [LARGE SCALE GENOMIC DNA]</scope>
    <source>
        <strain evidence="3 4">So ce836</strain>
    </source>
</reference>
<sequence length="625" mass="67608">MRRLRFMITTSCALALAACVQGTSTDEPFVDEVGQALVNPASVLGFESTADWTASGAVKSASADHSEGTSALALRNFNFVELQSVPLTTVSGVTSTIAFDLKPPVSPGFGNAQLVVNIPSQGVHSVWLGQVNLAGLPAGTYSPISFSLPASVVSALSNTYSDLTFKIVLNVPQTTTDYLVDNLRFVGGAPAGPSKVELRVSSADDRLVLYVNGLQRRMFHSADPSIGQRIDVSDWFGSGDNDLRIQTLNTSGPTSYGVEVWVDDQLVVNATCPATLCNGQEVRQGIVADRTFSVDTPNRPALQPVTVTATSSQPGKVYVNDVYTGRSTPTTLSLPPGNYTIGVGLGTQSPPYDYTGSYREQSVTVGASPMTVDVTANPPLGIQEDTRIGILPIRRSINYRASLGGADPSNVGVLSEDDIERLLTQARATSARWLEPLSYGLAKWTVDVLPTVEDVPIYEPNHDGWDTGRFQSENPTAHLLSDYDMIVLYIPQHRADGSLVHDESNLAWAWDDRYLAIPTTYTGEGIGVPNAGLLHEVIHNYEGYNRNVLRSYNGIHGLHGSSNHGYYDGSNGEHNFVYFYRHFLRGQVAEFEAMRPDQDWPSIGATTGSLYLGVFPVLRHGFNVR</sequence>
<evidence type="ECO:0000256" key="1">
    <source>
        <dbReference type="SAM" id="SignalP"/>
    </source>
</evidence>
<feature type="domain" description="PEGA" evidence="2">
    <location>
        <begin position="306"/>
        <end position="343"/>
    </location>
</feature>
<dbReference type="EMBL" id="CP012672">
    <property type="protein sequence ID" value="AUX36264.1"/>
    <property type="molecule type" value="Genomic_DNA"/>
</dbReference>
<keyword evidence="1" id="KW-0732">Signal</keyword>
<gene>
    <name evidence="3" type="ORF">SOCE836_084710</name>
</gene>
<dbReference type="Proteomes" id="UP000295497">
    <property type="component" value="Chromosome"/>
</dbReference>
<name>A0A4P2R027_SORCE</name>